<feature type="compositionally biased region" description="Basic residues" evidence="1">
    <location>
        <begin position="540"/>
        <end position="559"/>
    </location>
</feature>
<name>A0A813JEL6_POLGL</name>
<feature type="region of interest" description="Disordered" evidence="1">
    <location>
        <begin position="521"/>
        <end position="559"/>
    </location>
</feature>
<dbReference type="SUPFAM" id="SSF48403">
    <property type="entry name" value="Ankyrin repeat"/>
    <property type="match status" value="1"/>
</dbReference>
<dbReference type="InterPro" id="IPR036770">
    <property type="entry name" value="Ankyrin_rpt-contain_sf"/>
</dbReference>
<proteinExistence type="predicted"/>
<sequence>MVFLEDDKHGDLVRRMRAFQRRDERRRLQWAYFCDTNGSGVRDPARHPEAFLLQFLEVFQAGELPEDFQKRSDEAALVLTLERPNEGMPEDAAVAERLKSSVALLPIAEESKHAPRGWSALHAALIANDSASAATLIEAGDAVLLNQKSSAGHTPLMLLAMGRCQESLIWRLLERSGSASVAARSEQRFSAADHASEEESRRLPETAERLRALEAAAIRRTADCRCPVCGDLLSRRPRLAFFWERADRAEEENPLLRQFFSDCRHQSLMQPRFHQINDTKRIRKEISESMSVLLALEQEVPDFGRGWHVVDLCCGRSVTAALVALRYPGVTISAVDRLEPRFLPHFAEAEDGGGVQYVQLDVLGATFISDLEKLLDQADRPTALLGMHLCGNLSLRAIEAFNGLRAVRTVVLSPCCLPAKAEKSTPQHLFATRDQDEQYLLWARHLEATLRSTASASHVTSAAIRDILSPKNIVICATKQEGEQKKTSVLDLAVVVVVGGCRACDLCDKARGRKSSVRVVGERGSSNTENIFESSSNKQTLKHTHTTARTHNTHKQPSN</sequence>
<reference evidence="2" key="1">
    <citation type="submission" date="2021-02" db="EMBL/GenBank/DDBJ databases">
        <authorList>
            <person name="Dougan E. K."/>
            <person name="Rhodes N."/>
            <person name="Thang M."/>
            <person name="Chan C."/>
        </authorList>
    </citation>
    <scope>NUCLEOTIDE SEQUENCE</scope>
</reference>
<dbReference type="SUPFAM" id="SSF53335">
    <property type="entry name" value="S-adenosyl-L-methionine-dependent methyltransferases"/>
    <property type="match status" value="1"/>
</dbReference>
<dbReference type="Gene3D" id="1.25.40.20">
    <property type="entry name" value="Ankyrin repeat-containing domain"/>
    <property type="match status" value="1"/>
</dbReference>
<dbReference type="InterPro" id="IPR029063">
    <property type="entry name" value="SAM-dependent_MTases_sf"/>
</dbReference>
<evidence type="ECO:0000313" key="3">
    <source>
        <dbReference type="Proteomes" id="UP000626109"/>
    </source>
</evidence>
<organism evidence="2 3">
    <name type="scientific">Polarella glacialis</name>
    <name type="common">Dinoflagellate</name>
    <dbReference type="NCBI Taxonomy" id="89957"/>
    <lineage>
        <taxon>Eukaryota</taxon>
        <taxon>Sar</taxon>
        <taxon>Alveolata</taxon>
        <taxon>Dinophyceae</taxon>
        <taxon>Suessiales</taxon>
        <taxon>Suessiaceae</taxon>
        <taxon>Polarella</taxon>
    </lineage>
</organism>
<feature type="compositionally biased region" description="Polar residues" evidence="1">
    <location>
        <begin position="527"/>
        <end position="539"/>
    </location>
</feature>
<comment type="caution">
    <text evidence="2">The sequence shown here is derived from an EMBL/GenBank/DDBJ whole genome shotgun (WGS) entry which is preliminary data.</text>
</comment>
<dbReference type="EMBL" id="CAJNNW010025340">
    <property type="protein sequence ID" value="CAE8676913.1"/>
    <property type="molecule type" value="Genomic_DNA"/>
</dbReference>
<dbReference type="Gene3D" id="3.40.50.150">
    <property type="entry name" value="Vaccinia Virus protein VP39"/>
    <property type="match status" value="1"/>
</dbReference>
<dbReference type="Proteomes" id="UP000626109">
    <property type="component" value="Unassembled WGS sequence"/>
</dbReference>
<evidence type="ECO:0000313" key="2">
    <source>
        <dbReference type="EMBL" id="CAE8676913.1"/>
    </source>
</evidence>
<accession>A0A813JEL6</accession>
<protein>
    <recommendedName>
        <fullName evidence="4">Methyltransferase domain-containing protein</fullName>
    </recommendedName>
</protein>
<evidence type="ECO:0000256" key="1">
    <source>
        <dbReference type="SAM" id="MobiDB-lite"/>
    </source>
</evidence>
<dbReference type="AlphaFoldDB" id="A0A813JEL6"/>
<gene>
    <name evidence="2" type="ORF">PGLA2088_LOCUS20097</name>
</gene>
<evidence type="ECO:0008006" key="4">
    <source>
        <dbReference type="Google" id="ProtNLM"/>
    </source>
</evidence>